<dbReference type="GO" id="GO:0005900">
    <property type="term" value="C:oncostatin-M receptor complex"/>
    <property type="evidence" value="ECO:0007669"/>
    <property type="project" value="Ensembl"/>
</dbReference>
<keyword evidence="3 15" id="KW-0812">Transmembrane</keyword>
<protein>
    <recommendedName>
        <fullName evidence="12">Oncostatin-M-specific receptor subunit beta</fullName>
    </recommendedName>
    <alternativeName>
        <fullName evidence="13">Interleukin-31 receptor subunit beta</fullName>
    </alternativeName>
</protein>
<dbReference type="CDD" id="cd00063">
    <property type="entry name" value="FN3"/>
    <property type="match status" value="3"/>
</dbReference>
<evidence type="ECO:0000256" key="5">
    <source>
        <dbReference type="ARBA" id="ARBA00022737"/>
    </source>
</evidence>
<dbReference type="RefSeq" id="NP_001005384.2">
    <property type="nucleotide sequence ID" value="NM_001005384.2"/>
</dbReference>
<dbReference type="Pfam" id="PF21177">
    <property type="entry name" value="LIF-R_Ig-like"/>
    <property type="match status" value="1"/>
</dbReference>
<evidence type="ECO:0000256" key="14">
    <source>
        <dbReference type="SAM" id="MobiDB-lite"/>
    </source>
</evidence>
<comment type="subcellular location">
    <subcellularLocation>
        <location evidence="1">Membrane</location>
        <topology evidence="1">Single-pass type I membrane protein</topology>
    </subcellularLocation>
</comment>
<keyword evidence="4 16" id="KW-0732">Signal</keyword>
<keyword evidence="8" id="KW-1015">Disulfide bond</keyword>
<dbReference type="PANTHER" id="PTHR48423">
    <property type="entry name" value="INTERLEUKIN-27 RECEPTOR SUBUNIT ALPHA"/>
    <property type="match status" value="1"/>
</dbReference>
<keyword evidence="9" id="KW-0675">Receptor</keyword>
<dbReference type="Pfam" id="PF25552">
    <property type="entry name" value="LIFR_D4"/>
    <property type="match status" value="1"/>
</dbReference>
<evidence type="ECO:0000256" key="7">
    <source>
        <dbReference type="ARBA" id="ARBA00023136"/>
    </source>
</evidence>
<reference evidence="18" key="2">
    <citation type="submission" date="2025-08" db="UniProtKB">
        <authorList>
            <consortium name="Ensembl"/>
        </authorList>
    </citation>
    <scope>IDENTIFICATION</scope>
    <source>
        <strain evidence="18">Brown Norway</strain>
    </source>
</reference>
<feature type="domain" description="Fibronectin type-III" evidence="17">
    <location>
        <begin position="428"/>
        <end position="527"/>
    </location>
</feature>
<evidence type="ECO:0000256" key="11">
    <source>
        <dbReference type="ARBA" id="ARBA00064786"/>
    </source>
</evidence>
<evidence type="ECO:0000256" key="6">
    <source>
        <dbReference type="ARBA" id="ARBA00022989"/>
    </source>
</evidence>
<accession>F1LP92</accession>
<evidence type="ECO:0000256" key="10">
    <source>
        <dbReference type="ARBA" id="ARBA00023180"/>
    </source>
</evidence>
<dbReference type="RefSeq" id="XP_038958121.1">
    <property type="nucleotide sequence ID" value="XM_039102193.2"/>
</dbReference>
<evidence type="ECO:0000256" key="4">
    <source>
        <dbReference type="ARBA" id="ARBA00022729"/>
    </source>
</evidence>
<evidence type="ECO:0000256" key="13">
    <source>
        <dbReference type="ARBA" id="ARBA00079310"/>
    </source>
</evidence>
<proteinExistence type="inferred from homology"/>
<feature type="region of interest" description="Disordered" evidence="14">
    <location>
        <begin position="818"/>
        <end position="840"/>
    </location>
</feature>
<dbReference type="PROSITE" id="PS01353">
    <property type="entry name" value="HEMATOPO_REC_L_F2"/>
    <property type="match status" value="1"/>
</dbReference>
<evidence type="ECO:0000259" key="17">
    <source>
        <dbReference type="PROSITE" id="PS50853"/>
    </source>
</evidence>
<dbReference type="InterPro" id="IPR040817">
    <property type="entry name" value="LIFR_D2"/>
</dbReference>
<dbReference type="RefSeq" id="XP_038958122.1">
    <property type="nucleotide sequence ID" value="XM_039102194.2"/>
</dbReference>
<dbReference type="Gene3D" id="2.60.40.10">
    <property type="entry name" value="Immunoglobulins"/>
    <property type="match status" value="7"/>
</dbReference>
<reference evidence="18" key="3">
    <citation type="submission" date="2025-09" db="UniProtKB">
        <authorList>
            <consortium name="Ensembl"/>
        </authorList>
    </citation>
    <scope>IDENTIFICATION</scope>
    <source>
        <strain evidence="18">Brown Norway</strain>
    </source>
</reference>
<evidence type="ECO:0000313" key="20">
    <source>
        <dbReference type="RGD" id="1302983"/>
    </source>
</evidence>
<dbReference type="PANTHER" id="PTHR48423:SF1">
    <property type="entry name" value="INTERLEUKIN-27 RECEPTOR SUBUNIT ALPHA"/>
    <property type="match status" value="1"/>
</dbReference>
<dbReference type="CTD" id="9180"/>
<evidence type="ECO:0000256" key="1">
    <source>
        <dbReference type="ARBA" id="ARBA00004479"/>
    </source>
</evidence>
<dbReference type="Pfam" id="PF00041">
    <property type="entry name" value="fn3"/>
    <property type="match status" value="2"/>
</dbReference>
<dbReference type="InterPro" id="IPR052672">
    <property type="entry name" value="Type1_Cytokine_Rcpt_Type2"/>
</dbReference>
<dbReference type="Proteomes" id="UP000002494">
    <property type="component" value="Chromosome 2"/>
</dbReference>
<dbReference type="OMA" id="GKMMQYN"/>
<name>F1LP92_RAT</name>
<sequence>MAFSVVLHQVTFLLAVLSLRTSRSKVLGEPLQLTPEIHTVSLQSALQEANLEWTVPTFSHQELNIVFQIEISRMRTSNTIWVGNYSTTVKHEETVHWKWTSDIPLECATHFIRIRAMVDDTQYPPQSSWSNWSSWKEVNAQVSVPPDTLLIFPEDRLLEEGSNVTICLMIGQNLYNVSCKLQEEPIRGEQLDSHLSLIKLNNVVFLNNAGTNINCKAMNGTKNTFGTVLFVSKVLEEPKNFSCETRDFKTLNCLWEPGIDTTLSWHKQRSQHYTLYESFSGRREVSNHRNSHTWQITEDSQETYNFTLTAENNLRKRSVSISFNLTHRVHPKAPHDVTLKTVGATKAHMTWKVPSRGDYTLLCQVELQCEGEVIHEHNVSVHTSANYLFSDLEPDTEYKACVRCASAHHFWKWSDWMQKKFRTPEAAPSEALDVWRDVRTENGRHVVTLFWKPLLKSQANGKIISYNIVVENEANPTESEQYSVRAPALGTNLSLDLHPYKIHISANNSAGASPESLVVLSSHSGHEEVHEKTIKGIKNGFNISWEPVSGDAIGYVVDWCAHSQTQRCDLQWKNVGPNITSTIITSDAFEPGVRYNFRIFERSVEENVRLVEKQRGYTQELAPSVNPGVTIHNLTPNSFSLKWQDYASDFQSGFIKGYLVYLKSKELQCNPNWERTVLSDKSVLCKYDVDDPETKTLTVENLRPESLYEFLVTPYTSAGQGPNETYTKVTTPDVRSHMLLQIILPMTLGVFLSIIVCYWKSQWVKEKCYPDIPNPYKSSILSLIKSKKNPHLIMNVKDCIPDVLEVINKAEGSKTQCVGSGKLHTEDVPTKPPLVPTEKDSSGPMPFVFLENFTYDQSAFDSGSHGFIPGPLKNTPHQLGLLAPPNKLQNVLENDYMKSLVESPTEETSLIYVSQLASPICGDKDSLVTNPPMPVYGSEYKKQMALPGSLTSASLKENNLTS</sequence>
<dbReference type="GO" id="GO:0004924">
    <property type="term" value="F:oncostatin-M receptor activity"/>
    <property type="evidence" value="ECO:0007669"/>
    <property type="project" value="Ensembl"/>
</dbReference>
<dbReference type="Pfam" id="PF17971">
    <property type="entry name" value="LIFR_D2"/>
    <property type="match status" value="1"/>
</dbReference>
<dbReference type="FunFam" id="2.60.40.10:FF:001148">
    <property type="entry name" value="oncostatin-M-specific receptor subunit beta"/>
    <property type="match status" value="1"/>
</dbReference>
<comment type="subunit">
    <text evidence="11">Heterodimer composed of OSMR and IL6ST (type II OSM receptor). Heterodimer with IL31RA to form the IL31 receptor.</text>
</comment>
<dbReference type="FunFam" id="2.60.40.10:FF:000657">
    <property type="entry name" value="Leukemia inhibitory factor receptor"/>
    <property type="match status" value="1"/>
</dbReference>
<dbReference type="FunFam" id="2.60.40.10:FF:001289">
    <property type="entry name" value="Oncostatin-M-specific receptor subunit beta"/>
    <property type="match status" value="1"/>
</dbReference>
<evidence type="ECO:0000256" key="3">
    <source>
        <dbReference type="ARBA" id="ARBA00022692"/>
    </source>
</evidence>
<keyword evidence="19" id="KW-1185">Reference proteome</keyword>
<dbReference type="GO" id="GO:0019838">
    <property type="term" value="F:growth factor binding"/>
    <property type="evidence" value="ECO:0007669"/>
    <property type="project" value="Ensembl"/>
</dbReference>
<evidence type="ECO:0000256" key="12">
    <source>
        <dbReference type="ARBA" id="ARBA00071726"/>
    </source>
</evidence>
<keyword evidence="5" id="KW-0677">Repeat</keyword>
<dbReference type="KEGG" id="rno:310132"/>
<feature type="chain" id="PRO_5035192563" description="Oncostatin-M-specific receptor subunit beta" evidence="16">
    <location>
        <begin position="29"/>
        <end position="962"/>
    </location>
</feature>
<dbReference type="Ensembl" id="ENSRNOT00000040847.5">
    <property type="protein sequence ID" value="ENSRNOP00000039644.3"/>
    <property type="gene ID" value="ENSRNOG00000033192.5"/>
</dbReference>
<keyword evidence="6 15" id="KW-1133">Transmembrane helix</keyword>
<evidence type="ECO:0000256" key="2">
    <source>
        <dbReference type="ARBA" id="ARBA00008921"/>
    </source>
</evidence>
<dbReference type="RefSeq" id="XP_038958118.1">
    <property type="nucleotide sequence ID" value="XM_039102190.2"/>
</dbReference>
<dbReference type="FunFam" id="2.60.40.10:FF:000578">
    <property type="entry name" value="Leukemia inhibitory factor receptor"/>
    <property type="match status" value="1"/>
</dbReference>
<dbReference type="FunFam" id="2.60.40.10:FF:000738">
    <property type="entry name" value="Leukemia inhibitory factor receptor"/>
    <property type="match status" value="1"/>
</dbReference>
<dbReference type="InterPro" id="IPR013783">
    <property type="entry name" value="Ig-like_fold"/>
</dbReference>
<dbReference type="InterPro" id="IPR036116">
    <property type="entry name" value="FN3_sf"/>
</dbReference>
<dbReference type="OrthoDB" id="6382334at2759"/>
<dbReference type="SMART" id="SM00060">
    <property type="entry name" value="FN3"/>
    <property type="match status" value="5"/>
</dbReference>
<evidence type="ECO:0000313" key="18">
    <source>
        <dbReference type="Ensembl" id="ENSRNOP00000039644.3"/>
    </source>
</evidence>
<dbReference type="GO" id="GO:0016324">
    <property type="term" value="C:apical plasma membrane"/>
    <property type="evidence" value="ECO:0007669"/>
    <property type="project" value="Ensembl"/>
</dbReference>
<dbReference type="SUPFAM" id="SSF49265">
    <property type="entry name" value="Fibronectin type III"/>
    <property type="match status" value="3"/>
</dbReference>
<keyword evidence="10" id="KW-0325">Glycoprotein</keyword>
<dbReference type="RefSeq" id="XP_038958119.1">
    <property type="nucleotide sequence ID" value="XM_039102191.2"/>
</dbReference>
<evidence type="ECO:0000313" key="19">
    <source>
        <dbReference type="Proteomes" id="UP000002494"/>
    </source>
</evidence>
<comment type="similarity">
    <text evidence="2">Belongs to the type I cytokine receptor family. Type 2 subfamily.</text>
</comment>
<evidence type="ECO:0000256" key="8">
    <source>
        <dbReference type="ARBA" id="ARBA00023157"/>
    </source>
</evidence>
<evidence type="ECO:0000256" key="15">
    <source>
        <dbReference type="SAM" id="Phobius"/>
    </source>
</evidence>
<reference evidence="18" key="1">
    <citation type="submission" date="2024-01" db="EMBL/GenBank/DDBJ databases">
        <title>GRCr8: a new rat reference genome assembly contstructed from accurate long reads and long range scaffolding.</title>
        <authorList>
            <person name="Doris P.A."/>
            <person name="Kalbfleisch T."/>
            <person name="Li K."/>
            <person name="Howe K."/>
            <person name="Wood J."/>
        </authorList>
    </citation>
    <scope>NUCLEOTIDE SEQUENCE [LARGE SCALE GENOMIC DNA]</scope>
    <source>
        <strain evidence="18">Brown Norway</strain>
    </source>
</reference>
<feature type="transmembrane region" description="Helical" evidence="15">
    <location>
        <begin position="738"/>
        <end position="759"/>
    </location>
</feature>
<dbReference type="Bgee" id="ENSRNOG00000033192">
    <property type="expression patterns" value="Expressed in esophagus and 18 other cell types or tissues"/>
</dbReference>
<feature type="domain" description="Fibronectin type-III" evidence="17">
    <location>
        <begin position="333"/>
        <end position="426"/>
    </location>
</feature>
<dbReference type="FunFam" id="2.60.40.10:FF:001286">
    <property type="entry name" value="Oncostatin-M-specific receptor subunit beta"/>
    <property type="match status" value="1"/>
</dbReference>
<dbReference type="GeneTree" id="ENSGT00940000160851"/>
<dbReference type="RefSeq" id="XP_038958120.1">
    <property type="nucleotide sequence ID" value="XM_039102192.2"/>
</dbReference>
<feature type="domain" description="Fibronectin type-III" evidence="17">
    <location>
        <begin position="623"/>
        <end position="734"/>
    </location>
</feature>
<evidence type="ECO:0000256" key="16">
    <source>
        <dbReference type="SAM" id="SignalP"/>
    </source>
</evidence>
<dbReference type="VEuPathDB" id="HostDB:ENSRNOG00000033192"/>
<feature type="signal peptide" evidence="16">
    <location>
        <begin position="1"/>
        <end position="28"/>
    </location>
</feature>
<dbReference type="GO" id="GO:0008284">
    <property type="term" value="P:positive regulation of cell population proliferation"/>
    <property type="evidence" value="ECO:0007669"/>
    <property type="project" value="Ensembl"/>
</dbReference>
<dbReference type="ExpressionAtlas" id="F1LP92">
    <property type="expression patterns" value="baseline and differential"/>
</dbReference>
<dbReference type="FunFam" id="2.60.40.10:FF:000607">
    <property type="entry name" value="Leukemia inhibitory factor receptor"/>
    <property type="match status" value="1"/>
</dbReference>
<dbReference type="PROSITE" id="PS50853">
    <property type="entry name" value="FN3"/>
    <property type="match status" value="3"/>
</dbReference>
<dbReference type="InterPro" id="IPR003961">
    <property type="entry name" value="FN3_dom"/>
</dbReference>
<dbReference type="GeneID" id="310132"/>
<gene>
    <name evidence="18 20" type="primary">Osmr</name>
</gene>
<organism evidence="18 19">
    <name type="scientific">Rattus norvegicus</name>
    <name type="common">Rat</name>
    <dbReference type="NCBI Taxonomy" id="10116"/>
    <lineage>
        <taxon>Eukaryota</taxon>
        <taxon>Metazoa</taxon>
        <taxon>Chordata</taxon>
        <taxon>Craniata</taxon>
        <taxon>Vertebrata</taxon>
        <taxon>Euteleostomi</taxon>
        <taxon>Mammalia</taxon>
        <taxon>Eutheria</taxon>
        <taxon>Euarchontoglires</taxon>
        <taxon>Glires</taxon>
        <taxon>Rodentia</taxon>
        <taxon>Myomorpha</taxon>
        <taxon>Muroidea</taxon>
        <taxon>Muridae</taxon>
        <taxon>Murinae</taxon>
        <taxon>Rattus</taxon>
    </lineage>
</organism>
<dbReference type="InterPro" id="IPR048497">
    <property type="entry name" value="LIF-R-like_Ig-like"/>
</dbReference>
<keyword evidence="7 15" id="KW-0472">Membrane</keyword>
<evidence type="ECO:0000256" key="9">
    <source>
        <dbReference type="ARBA" id="ARBA00023170"/>
    </source>
</evidence>
<dbReference type="HOGENOM" id="CLU_012673_0_0_1"/>
<dbReference type="AlphaFoldDB" id="F1LP92"/>
<dbReference type="RGD" id="1302983">
    <property type="gene designation" value="Osmr"/>
</dbReference>
<dbReference type="InterPro" id="IPR003529">
    <property type="entry name" value="Hematopoietin_rcpt_Gp130_CS"/>
</dbReference>